<reference evidence="1 2" key="1">
    <citation type="submission" date="2016-02" db="EMBL/GenBank/DDBJ databases">
        <title>Genome analysis of coral dinoflagellate symbionts highlights evolutionary adaptations to a symbiotic lifestyle.</title>
        <authorList>
            <person name="Aranda M."/>
            <person name="Li Y."/>
            <person name="Liew Y.J."/>
            <person name="Baumgarten S."/>
            <person name="Simakov O."/>
            <person name="Wilson M."/>
            <person name="Piel J."/>
            <person name="Ashoor H."/>
            <person name="Bougouffa S."/>
            <person name="Bajic V.B."/>
            <person name="Ryu T."/>
            <person name="Ravasi T."/>
            <person name="Bayer T."/>
            <person name="Micklem G."/>
            <person name="Kim H."/>
            <person name="Bhak J."/>
            <person name="Lajeunesse T.C."/>
            <person name="Voolstra C.R."/>
        </authorList>
    </citation>
    <scope>NUCLEOTIDE SEQUENCE [LARGE SCALE GENOMIC DNA]</scope>
    <source>
        <strain evidence="1 2">CCMP2467</strain>
    </source>
</reference>
<evidence type="ECO:0000313" key="2">
    <source>
        <dbReference type="Proteomes" id="UP000186817"/>
    </source>
</evidence>
<dbReference type="AlphaFoldDB" id="A0A1Q9CLH4"/>
<organism evidence="1 2">
    <name type="scientific">Symbiodinium microadriaticum</name>
    <name type="common">Dinoflagellate</name>
    <name type="synonym">Zooxanthella microadriatica</name>
    <dbReference type="NCBI Taxonomy" id="2951"/>
    <lineage>
        <taxon>Eukaryota</taxon>
        <taxon>Sar</taxon>
        <taxon>Alveolata</taxon>
        <taxon>Dinophyceae</taxon>
        <taxon>Suessiales</taxon>
        <taxon>Symbiodiniaceae</taxon>
        <taxon>Symbiodinium</taxon>
    </lineage>
</organism>
<comment type="caution">
    <text evidence="1">The sequence shown here is derived from an EMBL/GenBank/DDBJ whole genome shotgun (WGS) entry which is preliminary data.</text>
</comment>
<protein>
    <submittedName>
        <fullName evidence="1">Uncharacterized protein</fullName>
    </submittedName>
</protein>
<evidence type="ECO:0000313" key="1">
    <source>
        <dbReference type="EMBL" id="OLP83769.1"/>
    </source>
</evidence>
<dbReference type="Proteomes" id="UP000186817">
    <property type="component" value="Unassembled WGS sequence"/>
</dbReference>
<keyword evidence="2" id="KW-1185">Reference proteome</keyword>
<accession>A0A1Q9CLH4</accession>
<proteinExistence type="predicted"/>
<sequence length="132" mass="14977">MAAASSAAVLLETPIDGENEQAHFSGGRPSLSVLDIGFEKKLLPLHDLNHMGHALRCSSRFWCNLDIVSPWRTSRSYISWRLCESREAAFFEDVVLRLSFLDLRSGRFWATPSTLHRLLHPLCKRLGRAEDL</sequence>
<gene>
    <name evidence="1" type="ORF">AK812_SmicGene35418</name>
</gene>
<name>A0A1Q9CLH4_SYMMI</name>
<dbReference type="EMBL" id="LSRX01001093">
    <property type="protein sequence ID" value="OLP83769.1"/>
    <property type="molecule type" value="Genomic_DNA"/>
</dbReference>